<proteinExistence type="predicted"/>
<evidence type="ECO:0000313" key="2">
    <source>
        <dbReference type="EMBL" id="MET7028026.1"/>
    </source>
</evidence>
<keyword evidence="1" id="KW-1133">Transmembrane helix</keyword>
<protein>
    <submittedName>
        <fullName evidence="2">CCC motif membrane protein</fullName>
    </submittedName>
</protein>
<dbReference type="Pfam" id="PF07666">
    <property type="entry name" value="MpPF26"/>
    <property type="match status" value="1"/>
</dbReference>
<keyword evidence="1" id="KW-0472">Membrane</keyword>
<accession>A0ABV2TRY5</accession>
<dbReference type="RefSeq" id="WP_354616896.1">
    <property type="nucleotide sequence ID" value="NZ_JBEWYP010000001.1"/>
</dbReference>
<feature type="transmembrane region" description="Helical" evidence="1">
    <location>
        <begin position="67"/>
        <end position="94"/>
    </location>
</feature>
<reference evidence="2 3" key="1">
    <citation type="submission" date="2024-07" db="EMBL/GenBank/DDBJ databases">
        <title>The genome sequence of type strain Sediminicola luteus GDMCC 1.2596T.</title>
        <authorList>
            <person name="Liu Y."/>
        </authorList>
    </citation>
    <scope>NUCLEOTIDE SEQUENCE [LARGE SCALE GENOMIC DNA]</scope>
    <source>
        <strain evidence="2 3">GDMCC 1.2596</strain>
    </source>
</reference>
<comment type="caution">
    <text evidence="2">The sequence shown here is derived from an EMBL/GenBank/DDBJ whole genome shotgun (WGS) entry which is preliminary data.</text>
</comment>
<dbReference type="Proteomes" id="UP001549773">
    <property type="component" value="Unassembled WGS sequence"/>
</dbReference>
<gene>
    <name evidence="2" type="ORF">ABXZ32_01395</name>
</gene>
<sequence>MNREPLPGASNAMAMGIISIITPFLCCGPFGIIFSIIGLISAGKAENLYYDNPELYSGFENVKTAKILSYIGLGISLVCLLALILFFGTIVAIITTGSFDQY</sequence>
<name>A0ABV2TRY5_9FLAO</name>
<organism evidence="2 3">
    <name type="scientific">Sediminicola luteus</name>
    <dbReference type="NCBI Taxonomy" id="319238"/>
    <lineage>
        <taxon>Bacteria</taxon>
        <taxon>Pseudomonadati</taxon>
        <taxon>Bacteroidota</taxon>
        <taxon>Flavobacteriia</taxon>
        <taxon>Flavobacteriales</taxon>
        <taxon>Flavobacteriaceae</taxon>
        <taxon>Sediminicola</taxon>
    </lineage>
</organism>
<evidence type="ECO:0000313" key="3">
    <source>
        <dbReference type="Proteomes" id="UP001549773"/>
    </source>
</evidence>
<dbReference type="InterPro" id="IPR011655">
    <property type="entry name" value="MpPF26"/>
</dbReference>
<keyword evidence="3" id="KW-1185">Reference proteome</keyword>
<dbReference type="EMBL" id="JBEWYP010000001">
    <property type="protein sequence ID" value="MET7028026.1"/>
    <property type="molecule type" value="Genomic_DNA"/>
</dbReference>
<dbReference type="NCBIfam" id="NF040945">
    <property type="entry name" value="CCC_membrane"/>
    <property type="match status" value="1"/>
</dbReference>
<keyword evidence="1" id="KW-0812">Transmembrane</keyword>
<feature type="transmembrane region" description="Helical" evidence="1">
    <location>
        <begin position="12"/>
        <end position="40"/>
    </location>
</feature>
<evidence type="ECO:0000256" key="1">
    <source>
        <dbReference type="SAM" id="Phobius"/>
    </source>
</evidence>